<evidence type="ECO:0000313" key="1">
    <source>
        <dbReference type="EMBL" id="SOU89470.1"/>
    </source>
</evidence>
<proteinExistence type="predicted"/>
<name>A0A2I2MBP7_9FLAO</name>
<accession>A0A2I2MBP7</accession>
<dbReference type="EMBL" id="OENE01000035">
    <property type="protein sequence ID" value="SOU89470.1"/>
    <property type="molecule type" value="Genomic_DNA"/>
</dbReference>
<dbReference type="AlphaFoldDB" id="A0A2I2MBP7"/>
<gene>
    <name evidence="1" type="ORF">TNO010_400045</name>
</gene>
<protein>
    <submittedName>
        <fullName evidence="1">Uncharacterized protein</fullName>
    </submittedName>
</protein>
<organism evidence="1 2">
    <name type="scientific">Tenacibaculum finnmarkense genomovar ulcerans</name>
    <dbReference type="NCBI Taxonomy" id="2781388"/>
    <lineage>
        <taxon>Bacteria</taxon>
        <taxon>Pseudomonadati</taxon>
        <taxon>Bacteroidota</taxon>
        <taxon>Flavobacteriia</taxon>
        <taxon>Flavobacteriales</taxon>
        <taxon>Flavobacteriaceae</taxon>
        <taxon>Tenacibaculum</taxon>
        <taxon>Tenacibaculum finnmarkense</taxon>
    </lineage>
</organism>
<dbReference type="RefSeq" id="WP_172505709.1">
    <property type="nucleotide sequence ID" value="NZ_JAJHTM010000005.1"/>
</dbReference>
<dbReference type="Proteomes" id="UP000490060">
    <property type="component" value="Unassembled WGS sequence"/>
</dbReference>
<evidence type="ECO:0000313" key="2">
    <source>
        <dbReference type="Proteomes" id="UP000490060"/>
    </source>
</evidence>
<sequence length="157" mass="17911">MNTTIIDNLEQVGGWYNVQIIPVNEVIYCPHILTNTNSNELIISDTDTGLDIMPVTENIKISETPKKTKSGTIYTVIAEFELRVQLVEIDIYFNKFITNKVLLIGTKHYGQEKIYGSKLFPLDFSYHFVNGKKLEDGSLIRIKVSSKTPQKPVFINR</sequence>
<reference evidence="1 2" key="1">
    <citation type="submission" date="2017-11" db="EMBL/GenBank/DDBJ databases">
        <authorList>
            <person name="Duchaud E."/>
        </authorList>
    </citation>
    <scope>NUCLEOTIDE SEQUENCE [LARGE SCALE GENOMIC DNA]</scope>
    <source>
        <strain evidence="1 2">TNO010</strain>
    </source>
</reference>